<accession>A0A3D8LAW4</accession>
<dbReference type="AlphaFoldDB" id="A0A3D8LAW4"/>
<dbReference type="Proteomes" id="UP000256708">
    <property type="component" value="Unassembled WGS sequence"/>
</dbReference>
<name>A0A3D8LAW4_9BACT</name>
<dbReference type="EMBL" id="QRGR01000014">
    <property type="protein sequence ID" value="RDV14545.1"/>
    <property type="molecule type" value="Genomic_DNA"/>
</dbReference>
<reference evidence="2" key="1">
    <citation type="submission" date="2018-08" db="EMBL/GenBank/DDBJ databases">
        <authorList>
            <person name="Liu Z.-W."/>
            <person name="Du Z.-J."/>
        </authorList>
    </citation>
    <scope>NUCLEOTIDE SEQUENCE [LARGE SCALE GENOMIC DNA]</scope>
    <source>
        <strain evidence="2">H4X</strain>
    </source>
</reference>
<keyword evidence="2" id="KW-1185">Reference proteome</keyword>
<proteinExistence type="predicted"/>
<organism evidence="1 2">
    <name type="scientific">Pontibacter diazotrophicus</name>
    <dbReference type="NCBI Taxonomy" id="1400979"/>
    <lineage>
        <taxon>Bacteria</taxon>
        <taxon>Pseudomonadati</taxon>
        <taxon>Bacteroidota</taxon>
        <taxon>Cytophagia</taxon>
        <taxon>Cytophagales</taxon>
        <taxon>Hymenobacteraceae</taxon>
        <taxon>Pontibacter</taxon>
    </lineage>
</organism>
<comment type="caution">
    <text evidence="1">The sequence shown here is derived from an EMBL/GenBank/DDBJ whole genome shotgun (WGS) entry which is preliminary data.</text>
</comment>
<protein>
    <submittedName>
        <fullName evidence="1">Uncharacterized protein</fullName>
    </submittedName>
</protein>
<sequence length="111" mass="12930">MELEQKEKSRLMSNNITCELVKFETMVSDGVITSFWVSVRSHGLWLQAAQSAVEQIVPLEKDMFNSLSTFFYGVEKIEYRSHDYTNLKCFVNARVMLDRLLNKEDNGVEDR</sequence>
<evidence type="ECO:0000313" key="2">
    <source>
        <dbReference type="Proteomes" id="UP000256708"/>
    </source>
</evidence>
<evidence type="ECO:0000313" key="1">
    <source>
        <dbReference type="EMBL" id="RDV14545.1"/>
    </source>
</evidence>
<gene>
    <name evidence="1" type="ORF">DXT99_14180</name>
</gene>